<evidence type="ECO:0000313" key="2">
    <source>
        <dbReference type="Proteomes" id="UP001150581"/>
    </source>
</evidence>
<gene>
    <name evidence="1" type="ORF">LPJ66_001364</name>
</gene>
<accession>A0ACC1ITH8</accession>
<keyword evidence="2" id="KW-1185">Reference proteome</keyword>
<name>A0ACC1ITH8_9FUNG</name>
<organism evidence="1 2">
    <name type="scientific">Kickxella alabastrina</name>
    <dbReference type="NCBI Taxonomy" id="61397"/>
    <lineage>
        <taxon>Eukaryota</taxon>
        <taxon>Fungi</taxon>
        <taxon>Fungi incertae sedis</taxon>
        <taxon>Zoopagomycota</taxon>
        <taxon>Kickxellomycotina</taxon>
        <taxon>Kickxellomycetes</taxon>
        <taxon>Kickxellales</taxon>
        <taxon>Kickxellaceae</taxon>
        <taxon>Kickxella</taxon>
    </lineage>
</organism>
<dbReference type="EMBL" id="JANBPG010000071">
    <property type="protein sequence ID" value="KAJ1900591.1"/>
    <property type="molecule type" value="Genomic_DNA"/>
</dbReference>
<evidence type="ECO:0000313" key="1">
    <source>
        <dbReference type="EMBL" id="KAJ1900591.1"/>
    </source>
</evidence>
<reference evidence="1" key="1">
    <citation type="submission" date="2022-07" db="EMBL/GenBank/DDBJ databases">
        <title>Phylogenomic reconstructions and comparative analyses of Kickxellomycotina fungi.</title>
        <authorList>
            <person name="Reynolds N.K."/>
            <person name="Stajich J.E."/>
            <person name="Barry K."/>
            <person name="Grigoriev I.V."/>
            <person name="Crous P."/>
            <person name="Smith M.E."/>
        </authorList>
    </citation>
    <scope>NUCLEOTIDE SEQUENCE</scope>
    <source>
        <strain evidence="1">Benny 63K</strain>
    </source>
</reference>
<protein>
    <submittedName>
        <fullName evidence="1">Uncharacterized protein</fullName>
    </submittedName>
</protein>
<comment type="caution">
    <text evidence="1">The sequence shown here is derived from an EMBL/GenBank/DDBJ whole genome shotgun (WGS) entry which is preliminary data.</text>
</comment>
<dbReference type="Proteomes" id="UP001150581">
    <property type="component" value="Unassembled WGS sequence"/>
</dbReference>
<sequence length="304" mass="31984">MLARTAQHWRPFRQLGRPRPLSTSTTSPAASPAASPTAALCVIGDEILSGKTQDTNSQVFAQHCFSLGIDLRAITTIPDSPSSIASTLQALSAAHTLVFTSGGIGPTHDDVTYAAVAKAFNAPLKHHAETLARMRRMIGRAHTRPDPQGSEAERACARMALLPSSAANGCVVFPCDALWVPVVRVGNVHVLPGVPRLFAQLLAAYLPTVAGGVGAGFVRVLVGTRMRESDVAPALARLQRVYAPKGLKLGSYPNWAPPGQGPPGQGPPGQLPPVVLSAVGRDPEQLEQCRKDLCLHLNGFDIAA</sequence>
<proteinExistence type="predicted"/>